<evidence type="ECO:0000256" key="1">
    <source>
        <dbReference type="SAM" id="MobiDB-lite"/>
    </source>
</evidence>
<dbReference type="EMBL" id="VSRR010077403">
    <property type="protein sequence ID" value="MPC88306.1"/>
    <property type="molecule type" value="Genomic_DNA"/>
</dbReference>
<gene>
    <name evidence="2" type="ORF">E2C01_083207</name>
</gene>
<organism evidence="2 3">
    <name type="scientific">Portunus trituberculatus</name>
    <name type="common">Swimming crab</name>
    <name type="synonym">Neptunus trituberculatus</name>
    <dbReference type="NCBI Taxonomy" id="210409"/>
    <lineage>
        <taxon>Eukaryota</taxon>
        <taxon>Metazoa</taxon>
        <taxon>Ecdysozoa</taxon>
        <taxon>Arthropoda</taxon>
        <taxon>Crustacea</taxon>
        <taxon>Multicrustacea</taxon>
        <taxon>Malacostraca</taxon>
        <taxon>Eumalacostraca</taxon>
        <taxon>Eucarida</taxon>
        <taxon>Decapoda</taxon>
        <taxon>Pleocyemata</taxon>
        <taxon>Brachyura</taxon>
        <taxon>Eubrachyura</taxon>
        <taxon>Portunoidea</taxon>
        <taxon>Portunidae</taxon>
        <taxon>Portuninae</taxon>
        <taxon>Portunus</taxon>
    </lineage>
</organism>
<dbReference type="Proteomes" id="UP000324222">
    <property type="component" value="Unassembled WGS sequence"/>
</dbReference>
<keyword evidence="3" id="KW-1185">Reference proteome</keyword>
<dbReference type="AlphaFoldDB" id="A0A5B7J2U6"/>
<feature type="compositionally biased region" description="Polar residues" evidence="1">
    <location>
        <begin position="33"/>
        <end position="50"/>
    </location>
</feature>
<protein>
    <submittedName>
        <fullName evidence="2">Uncharacterized protein</fullName>
    </submittedName>
</protein>
<name>A0A5B7J2U6_PORTR</name>
<feature type="region of interest" description="Disordered" evidence="1">
    <location>
        <begin position="32"/>
        <end position="68"/>
    </location>
</feature>
<evidence type="ECO:0000313" key="2">
    <source>
        <dbReference type="EMBL" id="MPC88306.1"/>
    </source>
</evidence>
<sequence length="143" mass="15528">MYGAGTLSACIASKLTASLGCSCLHTARGVKESSASRTSPHSGLTLTTDSGGHYSPRSTALPAPSRPPFPQLTQRTLVTCLWCFLSPHITNSFKAKLHRRSCPQVLRAKSKEYESSLQNIHELISKIEVTAGRSIMKQKTKIE</sequence>
<proteinExistence type="predicted"/>
<reference evidence="2 3" key="1">
    <citation type="submission" date="2019-05" db="EMBL/GenBank/DDBJ databases">
        <title>Another draft genome of Portunus trituberculatus and its Hox gene families provides insights of decapod evolution.</title>
        <authorList>
            <person name="Jeong J.-H."/>
            <person name="Song I."/>
            <person name="Kim S."/>
            <person name="Choi T."/>
            <person name="Kim D."/>
            <person name="Ryu S."/>
            <person name="Kim W."/>
        </authorList>
    </citation>
    <scope>NUCLEOTIDE SEQUENCE [LARGE SCALE GENOMIC DNA]</scope>
    <source>
        <tissue evidence="2">Muscle</tissue>
    </source>
</reference>
<comment type="caution">
    <text evidence="2">The sequence shown here is derived from an EMBL/GenBank/DDBJ whole genome shotgun (WGS) entry which is preliminary data.</text>
</comment>
<accession>A0A5B7J2U6</accession>
<evidence type="ECO:0000313" key="3">
    <source>
        <dbReference type="Proteomes" id="UP000324222"/>
    </source>
</evidence>